<proteinExistence type="inferred from homology"/>
<dbReference type="GO" id="GO:0010333">
    <property type="term" value="F:terpene synthase activity"/>
    <property type="evidence" value="ECO:0007669"/>
    <property type="project" value="InterPro"/>
</dbReference>
<keyword evidence="2" id="KW-0479">Metal-binding</keyword>
<comment type="caution">
    <text evidence="3">The sequence shown here is derived from an EMBL/GenBank/DDBJ whole genome shotgun (WGS) entry which is preliminary data.</text>
</comment>
<dbReference type="Pfam" id="PF19086">
    <property type="entry name" value="Terpene_syn_C_2"/>
    <property type="match status" value="1"/>
</dbReference>
<dbReference type="Proteomes" id="UP000316639">
    <property type="component" value="Unassembled WGS sequence"/>
</dbReference>
<name>A0A563EMX7_9PSEU</name>
<dbReference type="RefSeq" id="WP_146356282.1">
    <property type="nucleotide sequence ID" value="NZ_VOBR01000020.1"/>
</dbReference>
<evidence type="ECO:0000256" key="2">
    <source>
        <dbReference type="RuleBase" id="RU366034"/>
    </source>
</evidence>
<accession>A0A563EMX7</accession>
<comment type="cofactor">
    <cofactor evidence="2">
        <name>Mg(2+)</name>
        <dbReference type="ChEBI" id="CHEBI:18420"/>
    </cofactor>
</comment>
<sequence length="315" mass="34862">MKYSKGQAVMNTQPIEIPFPVRQHPDRSRIETSTRDWAARFGLVDGDDAKRNLAAARFGEYAAYTHPAAPWPEAGITADWLTWAFLIDDQYEDGELATADTWREIIAAVTDVLAARPPSGPFADAPLIAALADLTTRLYALASPAWQKRFTSHFAAMVAGALREIELRHAGIAPMRADYVELRRDAGAMRVVFDIMEICIRAELSDEVYRDPLYQEIIESGADVVTWTNDLHSAAKELSAGMVTNMVLVLHHHEGMDLPRAAEATRNLVALRVADLDIAVRRLGDGHPARRCAEAVCDWVAGSNSWHAAGTDRYR</sequence>
<organism evidence="3 4">
    <name type="scientific">Lentzea tibetensis</name>
    <dbReference type="NCBI Taxonomy" id="2591470"/>
    <lineage>
        <taxon>Bacteria</taxon>
        <taxon>Bacillati</taxon>
        <taxon>Actinomycetota</taxon>
        <taxon>Actinomycetes</taxon>
        <taxon>Pseudonocardiales</taxon>
        <taxon>Pseudonocardiaceae</taxon>
        <taxon>Lentzea</taxon>
    </lineage>
</organism>
<dbReference type="SFLD" id="SFLDG01020">
    <property type="entry name" value="Terpene_Cyclase_Like_2"/>
    <property type="match status" value="1"/>
</dbReference>
<dbReference type="OrthoDB" id="2989600at2"/>
<reference evidence="3 4" key="1">
    <citation type="submission" date="2019-07" db="EMBL/GenBank/DDBJ databases">
        <title>Lentzea xizangensis sp. nov., isolated from Qinghai-Tibetan Plateau Soils.</title>
        <authorList>
            <person name="Huang J."/>
        </authorList>
    </citation>
    <scope>NUCLEOTIDE SEQUENCE [LARGE SCALE GENOMIC DNA]</scope>
    <source>
        <strain evidence="3 4">FXJ1.1311</strain>
    </source>
</reference>
<dbReference type="EC" id="4.2.3.-" evidence="2"/>
<dbReference type="PANTHER" id="PTHR35201">
    <property type="entry name" value="TERPENE SYNTHASE"/>
    <property type="match status" value="1"/>
</dbReference>
<dbReference type="SUPFAM" id="SSF48576">
    <property type="entry name" value="Terpenoid synthases"/>
    <property type="match status" value="1"/>
</dbReference>
<dbReference type="GO" id="GO:0046872">
    <property type="term" value="F:metal ion binding"/>
    <property type="evidence" value="ECO:0007669"/>
    <property type="project" value="UniProtKB-KW"/>
</dbReference>
<dbReference type="InterPro" id="IPR008949">
    <property type="entry name" value="Isoprenoid_synthase_dom_sf"/>
</dbReference>
<keyword evidence="1 2" id="KW-0456">Lyase</keyword>
<keyword evidence="4" id="KW-1185">Reference proteome</keyword>
<evidence type="ECO:0000313" key="3">
    <source>
        <dbReference type="EMBL" id="TWP48502.1"/>
    </source>
</evidence>
<comment type="similarity">
    <text evidence="2">Belongs to the terpene synthase family.</text>
</comment>
<dbReference type="Gene3D" id="1.10.600.10">
    <property type="entry name" value="Farnesyl Diphosphate Synthase"/>
    <property type="match status" value="1"/>
</dbReference>
<protein>
    <recommendedName>
        <fullName evidence="2">Terpene synthase</fullName>
        <ecNumber evidence="2">4.2.3.-</ecNumber>
    </recommendedName>
</protein>
<dbReference type="PANTHER" id="PTHR35201:SF4">
    <property type="entry name" value="BETA-PINACENE SYNTHASE-RELATED"/>
    <property type="match status" value="1"/>
</dbReference>
<dbReference type="InterPro" id="IPR034686">
    <property type="entry name" value="Terpene_cyclase-like_2"/>
</dbReference>
<evidence type="ECO:0000313" key="4">
    <source>
        <dbReference type="Proteomes" id="UP000316639"/>
    </source>
</evidence>
<evidence type="ECO:0000256" key="1">
    <source>
        <dbReference type="ARBA" id="ARBA00023239"/>
    </source>
</evidence>
<gene>
    <name evidence="3" type="ORF">FKR81_28365</name>
</gene>
<dbReference type="EMBL" id="VOBR01000020">
    <property type="protein sequence ID" value="TWP48502.1"/>
    <property type="molecule type" value="Genomic_DNA"/>
</dbReference>
<dbReference type="AlphaFoldDB" id="A0A563EMX7"/>
<keyword evidence="2" id="KW-0460">Magnesium</keyword>
<dbReference type="SFLD" id="SFLDS00005">
    <property type="entry name" value="Isoprenoid_Synthase_Type_I"/>
    <property type="match status" value="1"/>
</dbReference>